<evidence type="ECO:0000259" key="2">
    <source>
        <dbReference type="Pfam" id="PF07431"/>
    </source>
</evidence>
<dbReference type="OrthoDB" id="15121at2157"/>
<dbReference type="GeneID" id="24820739"/>
<keyword evidence="5" id="KW-1185">Reference proteome</keyword>
<dbReference type="KEGG" id="nin:NADRNF5_1560"/>
<dbReference type="Pfam" id="PF23542">
    <property type="entry name" value="DUF1512_C"/>
    <property type="match status" value="1"/>
</dbReference>
<dbReference type="InterPro" id="IPR056461">
    <property type="entry name" value="DUF1512_C"/>
</dbReference>
<reference evidence="4 5" key="2">
    <citation type="journal article" date="2016" name="ISME J.">
        <title>Physiological and genomic characterization of two novel marine thaumarchaeal strains indicates niche differentiation.</title>
        <authorList>
            <person name="Bayer B."/>
            <person name="Vojvoda J."/>
            <person name="Offre P."/>
            <person name="Alves R.J."/>
            <person name="Elisabeth N.H."/>
            <person name="Garcia J.A."/>
            <person name="Volland J.M."/>
            <person name="Srivastava A."/>
            <person name="Schleper C."/>
            <person name="Herndl G.J."/>
        </authorList>
    </citation>
    <scope>NUCLEOTIDE SEQUENCE [LARGE SCALE GENOMIC DNA]</scope>
    <source>
        <strain evidence="4 5">NF5</strain>
    </source>
</reference>
<accession>A0A0D5C3C8</accession>
<evidence type="ECO:0000313" key="4">
    <source>
        <dbReference type="EMBL" id="AJW71241.1"/>
    </source>
</evidence>
<keyword evidence="1" id="KW-1133">Transmembrane helix</keyword>
<keyword evidence="1" id="KW-0812">Transmembrane</keyword>
<proteinExistence type="predicted"/>
<dbReference type="InterPro" id="IPR056460">
    <property type="entry name" value="DUF1512_N"/>
</dbReference>
<dbReference type="PIRSF" id="PIRSF016495">
    <property type="entry name" value="UCP016495"/>
    <property type="match status" value="1"/>
</dbReference>
<dbReference type="STRING" id="1580092.NADRNF5_1560"/>
<dbReference type="Pfam" id="PF07431">
    <property type="entry name" value="DUF1512"/>
    <property type="match status" value="1"/>
</dbReference>
<evidence type="ECO:0000256" key="1">
    <source>
        <dbReference type="SAM" id="Phobius"/>
    </source>
</evidence>
<sequence>MSLVNFTSFDFEQLFAMSDDTNPLMMLIWILPIFFFVFYGQRIQLYVTSGEIKKGIKKLDEFRNESRDELISYVNKNLKPADDPIPKIDRFIDYFTIMPVEMDPNGIVDKVQHIVRSREDYTREHVRSLSPQMSDIELSKAQTLLEIASSLQMIYKIINHMYLTAKKQNNYPLILPLQMILPFIMEQSEAMKEAISVFKKGQPVGDGIGPMIVGKMMLEREKETIAFQTTLVKSEFEGRKLFLVKAEGPGSTVGRPADGLEKIVSENKIDAIIMIDAALKMEGEDSATVARGFGAAIGGIGTEKFQIEAIATSKNIPVFSIVVKQSVKEAITLMTKEIADTADSVREQVNEMIRENTTQGHSIVIIGVGNTGGVPQ</sequence>
<name>A0A0D5C3C8_9ARCH</name>
<dbReference type="AlphaFoldDB" id="A0A0D5C3C8"/>
<reference evidence="5" key="1">
    <citation type="submission" date="2015-03" db="EMBL/GenBank/DDBJ databases">
        <title>Characterization of two novel Thaumarchaeota isolated from the Northern Adriatic Sea.</title>
        <authorList>
            <person name="Bayer B."/>
            <person name="Vojvoda J."/>
            <person name="Offre P."/>
            <person name="Srivastava A."/>
            <person name="Elisabeth N."/>
            <person name="Garcia J.A.L."/>
            <person name="Schleper C."/>
            <person name="Herndl G.J."/>
        </authorList>
    </citation>
    <scope>NUCLEOTIDE SEQUENCE [LARGE SCALE GENOMIC DNA]</scope>
    <source>
        <strain evidence="5">NF5</strain>
    </source>
</reference>
<organism evidence="4 5">
    <name type="scientific">Nitrosopumilus adriaticus</name>
    <dbReference type="NCBI Taxonomy" id="1580092"/>
    <lineage>
        <taxon>Archaea</taxon>
        <taxon>Nitrososphaerota</taxon>
        <taxon>Nitrososphaeria</taxon>
        <taxon>Nitrosopumilales</taxon>
        <taxon>Nitrosopumilaceae</taxon>
        <taxon>Nitrosopumilus</taxon>
    </lineage>
</organism>
<gene>
    <name evidence="4" type="ORF">NADRNF5_1560</name>
</gene>
<evidence type="ECO:0000313" key="5">
    <source>
        <dbReference type="Proteomes" id="UP000032408"/>
    </source>
</evidence>
<feature type="domain" description="DUF1512" evidence="2">
    <location>
        <begin position="24"/>
        <end position="200"/>
    </location>
</feature>
<evidence type="ECO:0000259" key="3">
    <source>
        <dbReference type="Pfam" id="PF23542"/>
    </source>
</evidence>
<evidence type="ECO:0008006" key="6">
    <source>
        <dbReference type="Google" id="ProtNLM"/>
    </source>
</evidence>
<dbReference type="EMBL" id="CP011070">
    <property type="protein sequence ID" value="AJW71241.1"/>
    <property type="molecule type" value="Genomic_DNA"/>
</dbReference>
<dbReference type="RefSeq" id="WP_048116793.1">
    <property type="nucleotide sequence ID" value="NZ_CP011070.1"/>
</dbReference>
<protein>
    <recommendedName>
        <fullName evidence="6">DUF1512 domain-containing protein</fullName>
    </recommendedName>
</protein>
<feature type="transmembrane region" description="Helical" evidence="1">
    <location>
        <begin position="23"/>
        <end position="40"/>
    </location>
</feature>
<dbReference type="InterPro" id="IPR009995">
    <property type="entry name" value="DUF1512"/>
</dbReference>
<feature type="domain" description="DUF1512" evidence="3">
    <location>
        <begin position="204"/>
        <end position="375"/>
    </location>
</feature>
<dbReference type="HOGENOM" id="CLU_062565_0_0_2"/>
<dbReference type="Proteomes" id="UP000032408">
    <property type="component" value="Chromosome"/>
</dbReference>
<keyword evidence="1" id="KW-0472">Membrane</keyword>